<feature type="compositionally biased region" description="Pro residues" evidence="1">
    <location>
        <begin position="248"/>
        <end position="260"/>
    </location>
</feature>
<feature type="region of interest" description="Disordered" evidence="1">
    <location>
        <begin position="33"/>
        <end position="69"/>
    </location>
</feature>
<proteinExistence type="predicted"/>
<comment type="caution">
    <text evidence="2">The sequence shown here is derived from an EMBL/GenBank/DDBJ whole genome shotgun (WGS) entry which is preliminary data.</text>
</comment>
<dbReference type="EMBL" id="JADJOT010000001">
    <property type="protein sequence ID" value="MBK7952565.1"/>
    <property type="molecule type" value="Genomic_DNA"/>
</dbReference>
<name>A0A935TE10_9PROT</name>
<feature type="region of interest" description="Disordered" evidence="1">
    <location>
        <begin position="88"/>
        <end position="164"/>
    </location>
</feature>
<feature type="region of interest" description="Disordered" evidence="1">
    <location>
        <begin position="198"/>
        <end position="277"/>
    </location>
</feature>
<organism evidence="2 3">
    <name type="scientific">Candidatus Accumulibacter affinis</name>
    <dbReference type="NCBI Taxonomy" id="2954384"/>
    <lineage>
        <taxon>Bacteria</taxon>
        <taxon>Pseudomonadati</taxon>
        <taxon>Pseudomonadota</taxon>
        <taxon>Betaproteobacteria</taxon>
        <taxon>Candidatus Accumulibacter</taxon>
    </lineage>
</organism>
<evidence type="ECO:0000256" key="1">
    <source>
        <dbReference type="SAM" id="MobiDB-lite"/>
    </source>
</evidence>
<dbReference type="Proteomes" id="UP000706151">
    <property type="component" value="Unassembled WGS sequence"/>
</dbReference>
<gene>
    <name evidence="2" type="ORF">IPK02_00495</name>
</gene>
<sequence length="277" mass="28845">MRGFLHQLAARSLGLAPQIKTRVALPYAAAAADTPAADAGELAVQPASRADATRRHELPASDIARGQRDVASPLPALPVAETVMRSASAEGPAVPLPAATPGDAPPRMVLPQGPADEDRQAGQPTRRRLDAIASPATAELSSIHRQAQAAPAPATRQGEEHPRSHFADLETLVTRLVGSNENGTVEQTATAPLTAVEMPLPGPARAHPVNSRGQLGSQERPLSPAAEAEQATEVHITIGRLEVNPASRPTPPPPPRPRGPAPLSLTDYLARRKGGQA</sequence>
<dbReference type="AlphaFoldDB" id="A0A935TE10"/>
<accession>A0A935TE10</accession>
<protein>
    <submittedName>
        <fullName evidence="2">Uncharacterized protein</fullName>
    </submittedName>
</protein>
<evidence type="ECO:0000313" key="2">
    <source>
        <dbReference type="EMBL" id="MBK7952565.1"/>
    </source>
</evidence>
<evidence type="ECO:0000313" key="3">
    <source>
        <dbReference type="Proteomes" id="UP000706151"/>
    </source>
</evidence>
<reference evidence="2 3" key="1">
    <citation type="submission" date="2020-10" db="EMBL/GenBank/DDBJ databases">
        <title>Connecting structure to function with the recovery of over 1000 high-quality activated sludge metagenome-assembled genomes encoding full-length rRNA genes using long-read sequencing.</title>
        <authorList>
            <person name="Singleton C.M."/>
            <person name="Petriglieri F."/>
            <person name="Kristensen J.M."/>
            <person name="Kirkegaard R.H."/>
            <person name="Michaelsen T.Y."/>
            <person name="Andersen M.H."/>
            <person name="Karst S.M."/>
            <person name="Dueholm M.S."/>
            <person name="Nielsen P.H."/>
            <person name="Albertsen M."/>
        </authorList>
    </citation>
    <scope>NUCLEOTIDE SEQUENCE [LARGE SCALE GENOMIC DNA]</scope>
    <source>
        <strain evidence="2">Fred_18-Q3-R57-64_BAT3C.720</strain>
    </source>
</reference>
<feature type="compositionally biased region" description="Low complexity" evidence="1">
    <location>
        <begin position="33"/>
        <end position="43"/>
    </location>
</feature>